<evidence type="ECO:0000313" key="1">
    <source>
        <dbReference type="EMBL" id="KAK3033026.1"/>
    </source>
</evidence>
<protein>
    <submittedName>
        <fullName evidence="1">Uncharacterized protein</fullName>
    </submittedName>
</protein>
<dbReference type="Proteomes" id="UP001188597">
    <property type="component" value="Unassembled WGS sequence"/>
</dbReference>
<gene>
    <name evidence="1" type="ORF">RJ639_035504</name>
</gene>
<proteinExistence type="predicted"/>
<sequence>MDEIFAQTKLVTSMLEHVVSDLGDGEDDNDEDVVQGIPFPPGLAVEIVKNLKQAPLLLQVYEHDEYSTEQ</sequence>
<keyword evidence="2" id="KW-1185">Reference proteome</keyword>
<accession>A0AA88WS48</accession>
<organism evidence="1 2">
    <name type="scientific">Escallonia herrerae</name>
    <dbReference type="NCBI Taxonomy" id="1293975"/>
    <lineage>
        <taxon>Eukaryota</taxon>
        <taxon>Viridiplantae</taxon>
        <taxon>Streptophyta</taxon>
        <taxon>Embryophyta</taxon>
        <taxon>Tracheophyta</taxon>
        <taxon>Spermatophyta</taxon>
        <taxon>Magnoliopsida</taxon>
        <taxon>eudicotyledons</taxon>
        <taxon>Gunneridae</taxon>
        <taxon>Pentapetalae</taxon>
        <taxon>asterids</taxon>
        <taxon>campanulids</taxon>
        <taxon>Escalloniales</taxon>
        <taxon>Escalloniaceae</taxon>
        <taxon>Escallonia</taxon>
    </lineage>
</organism>
<name>A0AA88WS48_9ASTE</name>
<reference evidence="1" key="1">
    <citation type="submission" date="2022-12" db="EMBL/GenBank/DDBJ databases">
        <title>Draft genome assemblies for two species of Escallonia (Escalloniales).</title>
        <authorList>
            <person name="Chanderbali A."/>
            <person name="Dervinis C."/>
            <person name="Anghel I."/>
            <person name="Soltis D."/>
            <person name="Soltis P."/>
            <person name="Zapata F."/>
        </authorList>
    </citation>
    <scope>NUCLEOTIDE SEQUENCE</scope>
    <source>
        <strain evidence="1">UCBG64.0493</strain>
        <tissue evidence="1">Leaf</tissue>
    </source>
</reference>
<evidence type="ECO:0000313" key="2">
    <source>
        <dbReference type="Proteomes" id="UP001188597"/>
    </source>
</evidence>
<comment type="caution">
    <text evidence="1">The sequence shown here is derived from an EMBL/GenBank/DDBJ whole genome shotgun (WGS) entry which is preliminary data.</text>
</comment>
<dbReference type="AlphaFoldDB" id="A0AA88WS48"/>
<dbReference type="EMBL" id="JAVXUP010000246">
    <property type="protein sequence ID" value="KAK3033026.1"/>
    <property type="molecule type" value="Genomic_DNA"/>
</dbReference>